<sequence>MAIKHIDASTLKDWLDNRKAVLIDVREPHEHASENIPGAISLPLNSISAKDLPATGDKKIVLQCRAGKRSLSACEKLSAEDNALELYSLDGGIEAWEKAGYPVNKAG</sequence>
<dbReference type="PANTHER" id="PTHR43031:SF1">
    <property type="entry name" value="PYRIDINE NUCLEOTIDE-DISULPHIDE OXIDOREDUCTASE"/>
    <property type="match status" value="1"/>
</dbReference>
<accession>A0A0W0VDG1</accession>
<evidence type="ECO:0000313" key="3">
    <source>
        <dbReference type="Proteomes" id="UP000055035"/>
    </source>
</evidence>
<dbReference type="STRING" id="456.Ljor_2468"/>
<feature type="domain" description="Rhodanese" evidence="1">
    <location>
        <begin position="16"/>
        <end position="105"/>
    </location>
</feature>
<dbReference type="Gene3D" id="3.40.250.10">
    <property type="entry name" value="Rhodanese-like domain"/>
    <property type="match status" value="1"/>
</dbReference>
<keyword evidence="3" id="KW-1185">Reference proteome</keyword>
<dbReference type="InterPro" id="IPR001763">
    <property type="entry name" value="Rhodanese-like_dom"/>
</dbReference>
<dbReference type="RefSeq" id="WP_058471846.1">
    <property type="nucleotide sequence ID" value="NZ_CAAAIC010000010.1"/>
</dbReference>
<evidence type="ECO:0000259" key="1">
    <source>
        <dbReference type="PROSITE" id="PS50206"/>
    </source>
</evidence>
<gene>
    <name evidence="2" type="ORF">Ljor_2468</name>
</gene>
<evidence type="ECO:0000313" key="2">
    <source>
        <dbReference type="EMBL" id="KTD18162.1"/>
    </source>
</evidence>
<dbReference type="SUPFAM" id="SSF52821">
    <property type="entry name" value="Rhodanese/Cell cycle control phosphatase"/>
    <property type="match status" value="1"/>
</dbReference>
<protein>
    <submittedName>
        <fullName evidence="2">Rhodanese domain protein</fullName>
    </submittedName>
</protein>
<organism evidence="2 3">
    <name type="scientific">Legionella jordanis</name>
    <dbReference type="NCBI Taxonomy" id="456"/>
    <lineage>
        <taxon>Bacteria</taxon>
        <taxon>Pseudomonadati</taxon>
        <taxon>Pseudomonadota</taxon>
        <taxon>Gammaproteobacteria</taxon>
        <taxon>Legionellales</taxon>
        <taxon>Legionellaceae</taxon>
        <taxon>Legionella</taxon>
    </lineage>
</organism>
<dbReference type="AlphaFoldDB" id="A0A0W0VDG1"/>
<name>A0A0W0VDG1_9GAMM</name>
<dbReference type="PATRIC" id="fig|456.5.peg.2655"/>
<dbReference type="Proteomes" id="UP000055035">
    <property type="component" value="Unassembled WGS sequence"/>
</dbReference>
<dbReference type="OrthoDB" id="1445766at2"/>
<dbReference type="InterPro" id="IPR050229">
    <property type="entry name" value="GlpE_sulfurtransferase"/>
</dbReference>
<dbReference type="SMART" id="SM00450">
    <property type="entry name" value="RHOD"/>
    <property type="match status" value="1"/>
</dbReference>
<proteinExistence type="predicted"/>
<dbReference type="Pfam" id="PF00581">
    <property type="entry name" value="Rhodanese"/>
    <property type="match status" value="1"/>
</dbReference>
<dbReference type="PROSITE" id="PS50206">
    <property type="entry name" value="RHODANESE_3"/>
    <property type="match status" value="1"/>
</dbReference>
<dbReference type="EMBL" id="LNYJ01000011">
    <property type="protein sequence ID" value="KTD18162.1"/>
    <property type="molecule type" value="Genomic_DNA"/>
</dbReference>
<comment type="caution">
    <text evidence="2">The sequence shown here is derived from an EMBL/GenBank/DDBJ whole genome shotgun (WGS) entry which is preliminary data.</text>
</comment>
<dbReference type="InterPro" id="IPR036873">
    <property type="entry name" value="Rhodanese-like_dom_sf"/>
</dbReference>
<reference evidence="2 3" key="1">
    <citation type="submission" date="2015-11" db="EMBL/GenBank/DDBJ databases">
        <title>Genomic analysis of 38 Legionella species identifies large and diverse effector repertoires.</title>
        <authorList>
            <person name="Burstein D."/>
            <person name="Amaro F."/>
            <person name="Zusman T."/>
            <person name="Lifshitz Z."/>
            <person name="Cohen O."/>
            <person name="Gilbert J.A."/>
            <person name="Pupko T."/>
            <person name="Shuman H.A."/>
            <person name="Segal G."/>
        </authorList>
    </citation>
    <scope>NUCLEOTIDE SEQUENCE [LARGE SCALE GENOMIC DNA]</scope>
    <source>
        <strain evidence="2 3">BL-540</strain>
    </source>
</reference>
<dbReference type="PANTHER" id="PTHR43031">
    <property type="entry name" value="FAD-DEPENDENT OXIDOREDUCTASE"/>
    <property type="match status" value="1"/>
</dbReference>